<dbReference type="Pfam" id="PF00400">
    <property type="entry name" value="WD40"/>
    <property type="match status" value="7"/>
</dbReference>
<dbReference type="PANTHER" id="PTHR22842:SF3">
    <property type="entry name" value="WD REPEAT DOMAIN-CONTAINING PROTEIN 83"/>
    <property type="match status" value="1"/>
</dbReference>
<comment type="similarity">
    <text evidence="5">Belongs to the WD repeat MORG1 family.</text>
</comment>
<reference evidence="8" key="1">
    <citation type="journal article" date="2018" name="Nat. Microbiol.">
        <title>Leveraging single-cell genomics to expand the fungal tree of life.</title>
        <authorList>
            <person name="Ahrendt S.R."/>
            <person name="Quandt C.A."/>
            <person name="Ciobanu D."/>
            <person name="Clum A."/>
            <person name="Salamov A."/>
            <person name="Andreopoulos B."/>
            <person name="Cheng J.F."/>
            <person name="Woyke T."/>
            <person name="Pelin A."/>
            <person name="Henrissat B."/>
            <person name="Reynolds N.K."/>
            <person name="Benny G.L."/>
            <person name="Smith M.E."/>
            <person name="James T.Y."/>
            <person name="Grigoriev I.V."/>
        </authorList>
    </citation>
    <scope>NUCLEOTIDE SEQUENCE [LARGE SCALE GENOMIC DNA]</scope>
    <source>
        <strain evidence="8">RSA 468</strain>
    </source>
</reference>
<dbReference type="PRINTS" id="PR00320">
    <property type="entry name" value="GPROTEINBRPT"/>
</dbReference>
<feature type="repeat" description="WD" evidence="6">
    <location>
        <begin position="237"/>
        <end position="266"/>
    </location>
</feature>
<dbReference type="PANTHER" id="PTHR22842">
    <property type="entry name" value="WD40 REPEAT PROTEIN"/>
    <property type="match status" value="1"/>
</dbReference>
<accession>A0A4P9ZV83</accession>
<comment type="subcellular location">
    <subcellularLocation>
        <location evidence="1">Cytoplasm</location>
    </subcellularLocation>
</comment>
<evidence type="ECO:0000256" key="1">
    <source>
        <dbReference type="ARBA" id="ARBA00004496"/>
    </source>
</evidence>
<keyword evidence="3 6" id="KW-0853">WD repeat</keyword>
<dbReference type="InterPro" id="IPR020472">
    <property type="entry name" value="WD40_PAC1"/>
</dbReference>
<dbReference type="OrthoDB" id="1068471at2759"/>
<feature type="repeat" description="WD" evidence="6">
    <location>
        <begin position="143"/>
        <end position="182"/>
    </location>
</feature>
<feature type="repeat" description="WD" evidence="6">
    <location>
        <begin position="267"/>
        <end position="299"/>
    </location>
</feature>
<evidence type="ECO:0000256" key="4">
    <source>
        <dbReference type="ARBA" id="ARBA00022737"/>
    </source>
</evidence>
<dbReference type="GO" id="GO:0000398">
    <property type="term" value="P:mRNA splicing, via spliceosome"/>
    <property type="evidence" value="ECO:0007669"/>
    <property type="project" value="TreeGrafter"/>
</dbReference>
<evidence type="ECO:0000256" key="5">
    <source>
        <dbReference type="ARBA" id="ARBA00038145"/>
    </source>
</evidence>
<evidence type="ECO:0000256" key="3">
    <source>
        <dbReference type="ARBA" id="ARBA00022574"/>
    </source>
</evidence>
<gene>
    <name evidence="7" type="ORF">BJ085DRAFT_38852</name>
</gene>
<dbReference type="Gene3D" id="2.130.10.10">
    <property type="entry name" value="YVTN repeat-like/Quinoprotein amine dehydrogenase"/>
    <property type="match status" value="1"/>
</dbReference>
<dbReference type="SMART" id="SM00320">
    <property type="entry name" value="WD40"/>
    <property type="match status" value="7"/>
</dbReference>
<dbReference type="PROSITE" id="PS50294">
    <property type="entry name" value="WD_REPEATS_REGION"/>
    <property type="match status" value="4"/>
</dbReference>
<keyword evidence="4" id="KW-0677">Repeat</keyword>
<dbReference type="InterPro" id="IPR036322">
    <property type="entry name" value="WD40_repeat_dom_sf"/>
</dbReference>
<dbReference type="EMBL" id="ML002587">
    <property type="protein sequence ID" value="RKP36831.1"/>
    <property type="molecule type" value="Genomic_DNA"/>
</dbReference>
<dbReference type="InterPro" id="IPR001680">
    <property type="entry name" value="WD40_rpt"/>
</dbReference>
<dbReference type="Proteomes" id="UP000268162">
    <property type="component" value="Unassembled WGS sequence"/>
</dbReference>
<keyword evidence="8" id="KW-1185">Reference proteome</keyword>
<dbReference type="GO" id="GO:0071013">
    <property type="term" value="C:catalytic step 2 spliceosome"/>
    <property type="evidence" value="ECO:0007669"/>
    <property type="project" value="TreeGrafter"/>
</dbReference>
<organism evidence="7 8">
    <name type="scientific">Dimargaris cristalligena</name>
    <dbReference type="NCBI Taxonomy" id="215637"/>
    <lineage>
        <taxon>Eukaryota</taxon>
        <taxon>Fungi</taxon>
        <taxon>Fungi incertae sedis</taxon>
        <taxon>Zoopagomycota</taxon>
        <taxon>Kickxellomycotina</taxon>
        <taxon>Dimargaritomycetes</taxon>
        <taxon>Dimargaritales</taxon>
        <taxon>Dimargaritaceae</taxon>
        <taxon>Dimargaris</taxon>
    </lineage>
</organism>
<dbReference type="STRING" id="215637.A0A4P9ZV83"/>
<dbReference type="AlphaFoldDB" id="A0A4P9ZV83"/>
<evidence type="ECO:0000313" key="7">
    <source>
        <dbReference type="EMBL" id="RKP36831.1"/>
    </source>
</evidence>
<dbReference type="InterPro" id="IPR015943">
    <property type="entry name" value="WD40/YVTN_repeat-like_dom_sf"/>
</dbReference>
<sequence length="299" mass="32930">MSQPGSIPRTKALTLTGHKGAVNVARFNSDGKYCLTGGQDRQIRLWKVDTGEKVVEFEGHARDVLDLQVSPDNSRFASVGNDRAVFLWDVATQRIIKKCDGHLHRINTVGFSPNSALFASGSLDKTVRIWDNRSNSRRPVQQLEEATDSVTTLAFNDTEMLTGSADGFVRVYDMRQGQMTADFTGSPVTSGAWSADNRCILIGALDHTLRLFDRSNGTLLNHYEGHQSSQFKMECCFSRSGAHVISGSEDGAIWFWDILEASRAQRVLAHSSIVTCVAYHPTESALLSSSSDGSVIIWR</sequence>
<dbReference type="InterPro" id="IPR051980">
    <property type="entry name" value="WD_repeat_MORG1"/>
</dbReference>
<feature type="repeat" description="WD" evidence="6">
    <location>
        <begin position="15"/>
        <end position="56"/>
    </location>
</feature>
<dbReference type="SUPFAM" id="SSF50978">
    <property type="entry name" value="WD40 repeat-like"/>
    <property type="match status" value="1"/>
</dbReference>
<proteinExistence type="inferred from homology"/>
<protein>
    <submittedName>
        <fullName evidence="7">WD40-repeat-containing domain protein</fullName>
    </submittedName>
</protein>
<evidence type="ECO:0000256" key="2">
    <source>
        <dbReference type="ARBA" id="ARBA00022490"/>
    </source>
</evidence>
<feature type="repeat" description="WD" evidence="6">
    <location>
        <begin position="99"/>
        <end position="140"/>
    </location>
</feature>
<feature type="repeat" description="WD" evidence="6">
    <location>
        <begin position="57"/>
        <end position="98"/>
    </location>
</feature>
<dbReference type="GO" id="GO:0005737">
    <property type="term" value="C:cytoplasm"/>
    <property type="evidence" value="ECO:0007669"/>
    <property type="project" value="UniProtKB-SubCell"/>
</dbReference>
<evidence type="ECO:0000313" key="8">
    <source>
        <dbReference type="Proteomes" id="UP000268162"/>
    </source>
</evidence>
<name>A0A4P9ZV83_9FUNG</name>
<dbReference type="CDD" id="cd00200">
    <property type="entry name" value="WD40"/>
    <property type="match status" value="1"/>
</dbReference>
<evidence type="ECO:0000256" key="6">
    <source>
        <dbReference type="PROSITE-ProRule" id="PRU00221"/>
    </source>
</evidence>
<dbReference type="PROSITE" id="PS50082">
    <property type="entry name" value="WD_REPEATS_2"/>
    <property type="match status" value="6"/>
</dbReference>
<keyword evidence="2" id="KW-0963">Cytoplasm</keyword>